<dbReference type="InterPro" id="IPR007110">
    <property type="entry name" value="Ig-like_dom"/>
</dbReference>
<reference evidence="5" key="1">
    <citation type="journal article" date="2013" name="Nature">
        <title>The genomes of four tapeworm species reveal adaptations to parasitism.</title>
        <authorList>
            <person name="Tsai I.J."/>
            <person name="Zarowiecki M."/>
            <person name="Holroyd N."/>
            <person name="Garciarrubio A."/>
            <person name="Sanchez-Flores A."/>
            <person name="Brooks K.L."/>
            <person name="Tracey A."/>
            <person name="Bobes R.J."/>
            <person name="Fragoso G."/>
            <person name="Sciutto E."/>
            <person name="Aslett M."/>
            <person name="Beasley H."/>
            <person name="Bennett H.M."/>
            <person name="Cai J."/>
            <person name="Camicia F."/>
            <person name="Clark R."/>
            <person name="Cucher M."/>
            <person name="De Silva N."/>
            <person name="Day T.A."/>
            <person name="Deplazes P."/>
            <person name="Estrada K."/>
            <person name="Fernandez C."/>
            <person name="Holland P.W."/>
            <person name="Hou J."/>
            <person name="Hu S."/>
            <person name="Huckvale T."/>
            <person name="Hung S.S."/>
            <person name="Kamenetzky L."/>
            <person name="Keane J.A."/>
            <person name="Kiss F."/>
            <person name="Koziol U."/>
            <person name="Lambert O."/>
            <person name="Liu K."/>
            <person name="Luo X."/>
            <person name="Luo Y."/>
            <person name="Macchiaroli N."/>
            <person name="Nichol S."/>
            <person name="Paps J."/>
            <person name="Parkinson J."/>
            <person name="Pouchkina-Stantcheva N."/>
            <person name="Riddiford N."/>
            <person name="Rosenzvit M."/>
            <person name="Salinas G."/>
            <person name="Wasmuth J.D."/>
            <person name="Zamanian M."/>
            <person name="Zheng Y."/>
            <person name="Cai X."/>
            <person name="Soberon X."/>
            <person name="Olson P.D."/>
            <person name="Laclette J.P."/>
            <person name="Brehm K."/>
            <person name="Berriman M."/>
            <person name="Garciarrubio A."/>
            <person name="Bobes R.J."/>
            <person name="Fragoso G."/>
            <person name="Sanchez-Flores A."/>
            <person name="Estrada K."/>
            <person name="Cevallos M.A."/>
            <person name="Morett E."/>
            <person name="Gonzalez V."/>
            <person name="Portillo T."/>
            <person name="Ochoa-Leyva A."/>
            <person name="Jose M.V."/>
            <person name="Sciutto E."/>
            <person name="Landa A."/>
            <person name="Jimenez L."/>
            <person name="Valdes V."/>
            <person name="Carrero J.C."/>
            <person name="Larralde C."/>
            <person name="Morales-Montor J."/>
            <person name="Limon-Lason J."/>
            <person name="Soberon X."/>
            <person name="Laclette J.P."/>
        </authorList>
    </citation>
    <scope>NUCLEOTIDE SEQUENCE [LARGE SCALE GENOMIC DNA]</scope>
</reference>
<dbReference type="SMART" id="SM00408">
    <property type="entry name" value="IGc2"/>
    <property type="match status" value="3"/>
</dbReference>
<keyword evidence="3" id="KW-0732">Signal</keyword>
<feature type="transmembrane region" description="Helical" evidence="2">
    <location>
        <begin position="813"/>
        <end position="837"/>
    </location>
</feature>
<feature type="chain" id="PRO_5006535449" evidence="3">
    <location>
        <begin position="28"/>
        <end position="1511"/>
    </location>
</feature>
<dbReference type="PROSITE" id="PS50835">
    <property type="entry name" value="IG_LIKE"/>
    <property type="match status" value="3"/>
</dbReference>
<dbReference type="Gene3D" id="2.60.40.10">
    <property type="entry name" value="Immunoglobulins"/>
    <property type="match status" value="3"/>
</dbReference>
<dbReference type="EMBL" id="LN902849">
    <property type="protein sequence ID" value="CDS36530.1"/>
    <property type="molecule type" value="Genomic_DNA"/>
</dbReference>
<feature type="domain" description="Ig-like" evidence="4">
    <location>
        <begin position="299"/>
        <end position="384"/>
    </location>
</feature>
<keyword evidence="6" id="KW-1185">Reference proteome</keyword>
<dbReference type="STRING" id="6211.A0A068Y2A2"/>
<keyword evidence="2" id="KW-0812">Transmembrane</keyword>
<dbReference type="GO" id="GO:0007156">
    <property type="term" value="P:homophilic cell adhesion via plasma membrane adhesion molecules"/>
    <property type="evidence" value="ECO:0007669"/>
    <property type="project" value="TreeGrafter"/>
</dbReference>
<feature type="region of interest" description="Disordered" evidence="1">
    <location>
        <begin position="1230"/>
        <end position="1293"/>
    </location>
</feature>
<feature type="compositionally biased region" description="Polar residues" evidence="1">
    <location>
        <begin position="1082"/>
        <end position="1095"/>
    </location>
</feature>
<feature type="compositionally biased region" description="Polar residues" evidence="1">
    <location>
        <begin position="703"/>
        <end position="715"/>
    </location>
</feature>
<dbReference type="SMART" id="SM00409">
    <property type="entry name" value="IG"/>
    <property type="match status" value="3"/>
</dbReference>
<dbReference type="InterPro" id="IPR013783">
    <property type="entry name" value="Ig-like_fold"/>
</dbReference>
<evidence type="ECO:0000256" key="1">
    <source>
        <dbReference type="SAM" id="MobiDB-lite"/>
    </source>
</evidence>
<protein>
    <submittedName>
        <fullName evidence="5">Cell adhesion molecule:down regulated by</fullName>
    </submittedName>
</protein>
<keyword evidence="2" id="KW-1133">Transmembrane helix</keyword>
<proteinExistence type="predicted"/>
<dbReference type="GO" id="GO:0005886">
    <property type="term" value="C:plasma membrane"/>
    <property type="evidence" value="ECO:0007669"/>
    <property type="project" value="TreeGrafter"/>
</dbReference>
<dbReference type="OMA" id="CIMEGAP"/>
<dbReference type="GO" id="GO:0008046">
    <property type="term" value="F:axon guidance receptor activity"/>
    <property type="evidence" value="ECO:0007669"/>
    <property type="project" value="TreeGrafter"/>
</dbReference>
<feature type="region of interest" description="Disordered" evidence="1">
    <location>
        <begin position="1062"/>
        <end position="1178"/>
    </location>
</feature>
<feature type="compositionally biased region" description="Basic and acidic residues" evidence="1">
    <location>
        <begin position="1107"/>
        <end position="1119"/>
    </location>
</feature>
<name>A0A068Y2A2_ECHMU</name>
<gene>
    <name evidence="5" type="ORF">EmuJ_000363400</name>
</gene>
<feature type="region of interest" description="Disordered" evidence="1">
    <location>
        <begin position="1311"/>
        <end position="1426"/>
    </location>
</feature>
<feature type="region of interest" description="Disordered" evidence="1">
    <location>
        <begin position="1445"/>
        <end position="1511"/>
    </location>
</feature>
<dbReference type="Proteomes" id="UP000017246">
    <property type="component" value="Unassembled WGS sequence"/>
</dbReference>
<dbReference type="InterPro" id="IPR036179">
    <property type="entry name" value="Ig-like_dom_sf"/>
</dbReference>
<evidence type="ECO:0000256" key="2">
    <source>
        <dbReference type="SAM" id="Phobius"/>
    </source>
</evidence>
<feature type="region of interest" description="Disordered" evidence="1">
    <location>
        <begin position="703"/>
        <end position="729"/>
    </location>
</feature>
<keyword evidence="2" id="KW-0472">Membrane</keyword>
<accession>A0A068Y2A2</accession>
<dbReference type="CDD" id="cd00096">
    <property type="entry name" value="Ig"/>
    <property type="match status" value="1"/>
</dbReference>
<feature type="domain" description="Ig-like" evidence="4">
    <location>
        <begin position="183"/>
        <end position="276"/>
    </location>
</feature>
<feature type="compositionally biased region" description="Polar residues" evidence="1">
    <location>
        <begin position="1231"/>
        <end position="1245"/>
    </location>
</feature>
<feature type="compositionally biased region" description="Polar residues" evidence="1">
    <location>
        <begin position="1330"/>
        <end position="1356"/>
    </location>
</feature>
<dbReference type="InterPro" id="IPR003599">
    <property type="entry name" value="Ig_sub"/>
</dbReference>
<evidence type="ECO:0000313" key="5">
    <source>
        <dbReference type="EMBL" id="CDS36530.1"/>
    </source>
</evidence>
<dbReference type="OrthoDB" id="9998697at2759"/>
<dbReference type="InterPro" id="IPR003598">
    <property type="entry name" value="Ig_sub2"/>
</dbReference>
<organism evidence="5 6">
    <name type="scientific">Echinococcus multilocularis</name>
    <name type="common">Fox tapeworm</name>
    <dbReference type="NCBI Taxonomy" id="6211"/>
    <lineage>
        <taxon>Eukaryota</taxon>
        <taxon>Metazoa</taxon>
        <taxon>Spiralia</taxon>
        <taxon>Lophotrochozoa</taxon>
        <taxon>Platyhelminthes</taxon>
        <taxon>Cestoda</taxon>
        <taxon>Eucestoda</taxon>
        <taxon>Cyclophyllidea</taxon>
        <taxon>Taeniidae</taxon>
        <taxon>Echinococcus</taxon>
    </lineage>
</organism>
<evidence type="ECO:0000256" key="3">
    <source>
        <dbReference type="SAM" id="SignalP"/>
    </source>
</evidence>
<reference evidence="5" key="2">
    <citation type="submission" date="2015-11" db="EMBL/GenBank/DDBJ databases">
        <authorList>
            <person name="Zhang Y."/>
            <person name="Guo Z."/>
        </authorList>
    </citation>
    <scope>NUCLEOTIDE SEQUENCE</scope>
</reference>
<feature type="compositionally biased region" description="Low complexity" evidence="1">
    <location>
        <begin position="1269"/>
        <end position="1280"/>
    </location>
</feature>
<evidence type="ECO:0000313" key="6">
    <source>
        <dbReference type="Proteomes" id="UP000017246"/>
    </source>
</evidence>
<feature type="compositionally biased region" description="Low complexity" evidence="1">
    <location>
        <begin position="1482"/>
        <end position="1497"/>
    </location>
</feature>
<dbReference type="Pfam" id="PF13927">
    <property type="entry name" value="Ig_3"/>
    <property type="match status" value="2"/>
</dbReference>
<feature type="compositionally biased region" description="Pro residues" evidence="1">
    <location>
        <begin position="1128"/>
        <end position="1143"/>
    </location>
</feature>
<dbReference type="InterPro" id="IPR050958">
    <property type="entry name" value="Cell_Adh-Cytoskel_Orgn"/>
</dbReference>
<feature type="compositionally biased region" description="Pro residues" evidence="1">
    <location>
        <begin position="1368"/>
        <end position="1380"/>
    </location>
</feature>
<dbReference type="GO" id="GO:0043025">
    <property type="term" value="C:neuronal cell body"/>
    <property type="evidence" value="ECO:0007669"/>
    <property type="project" value="TreeGrafter"/>
</dbReference>
<dbReference type="PANTHER" id="PTHR45080">
    <property type="entry name" value="CONTACTIN 5"/>
    <property type="match status" value="1"/>
</dbReference>
<dbReference type="GO" id="GO:0050808">
    <property type="term" value="P:synapse organization"/>
    <property type="evidence" value="ECO:0007669"/>
    <property type="project" value="TreeGrafter"/>
</dbReference>
<feature type="region of interest" description="Disordered" evidence="1">
    <location>
        <begin position="862"/>
        <end position="900"/>
    </location>
</feature>
<dbReference type="SUPFAM" id="SSF48726">
    <property type="entry name" value="Immunoglobulin"/>
    <property type="match status" value="3"/>
</dbReference>
<feature type="domain" description="Ig-like" evidence="4">
    <location>
        <begin position="387"/>
        <end position="468"/>
    </location>
</feature>
<evidence type="ECO:0000259" key="4">
    <source>
        <dbReference type="PROSITE" id="PS50835"/>
    </source>
</evidence>
<feature type="compositionally biased region" description="Basic residues" evidence="1">
    <location>
        <begin position="1257"/>
        <end position="1268"/>
    </location>
</feature>
<feature type="compositionally biased region" description="Low complexity" evidence="1">
    <location>
        <begin position="864"/>
        <end position="882"/>
    </location>
</feature>
<dbReference type="PANTHER" id="PTHR45080:SF20">
    <property type="entry name" value="IG-LIKE DOMAIN-CONTAINING PROTEIN"/>
    <property type="match status" value="1"/>
</dbReference>
<feature type="region of interest" description="Disordered" evidence="1">
    <location>
        <begin position="982"/>
        <end position="1019"/>
    </location>
</feature>
<dbReference type="GO" id="GO:0030424">
    <property type="term" value="C:axon"/>
    <property type="evidence" value="ECO:0007669"/>
    <property type="project" value="TreeGrafter"/>
</dbReference>
<sequence>MKVSTVEFIGVAVVSVLLNAIVSTATSSTSSSSLHDGSNVTIRIIPSIVSLPAPVTYLDGSHPDLSLTCEVWPPTANISFFIAHPSIIPTASRTPLALDLISPDATGALGISRRVSTPPNASFDGGVLAFSNASSILTVRGGGGGGRKPEVWRLGAMDVHCRATTQFGSVLSAPFRVVQTRLPEVSTPSGFTNTRVQEFISGNTAFVSCRIPPDSQPPPTVQFYLNETVISYSQKYKQVRRPNEDRVLLLINNFKTSDEGDYRCTLTNPMTRRTVWSPEIVRLQVRAPDKPVNVRVLLPLASQDNSSAAASRLIVVREGDNVTLFCIMEGAPPPEVQTYPHNTQNGRYIMDQDFGLLHLVNVQPSDEGVFLCSTAHLSLTATLKVKPRLRLTTSPVDLRIASLGKLAEFRCSTSDNSVKPFWLFNGNPIYTPDPQVLVIGSVQESDLGLYQCIARTLTPDGRTDEWVSATAPLALYFDKVVTKAADLVEFISSVHRTPSHREALATTKEMTPLVEMALDNFAVYLTWNVSDATLYPGFRHDNNIPLAPPSPTQLQSQQIAFQIDYSSLVRQSVLNPALVGLIPPEPAVWSKTERLNKMWKHKYGFVIGAPLEPGNTYRFRVRAVSMATGMDVIPPSDWSDPVSTHHISKAAPPRITSVQPYHDGRFNVTWEFDGDVGNQSTEEESFIPDFFLILARPVLHSPSQSSTPGVTSTNADAEDVEQGAGGEAATKNDSVVRYGRYRATQVNGSDAREAFIYNLNASISYQLVVYGVKYENGARRITRFSEAKFATLPEVPGFGTFSFIRAVTENKPIFIGLGVLALIIFLVVLVLVVMCIARQRKYRRRRRVKHNGFLTVHNNSEKYQAQSQQHQQHSQQLNQQSSTDLRTTSPSVKAAQAAQAQAQGQAMLMGTLMRQSNFSEPPGHPHQQFTQQQAAYMGSLMHLGYYGSHHPQHHHQSHHSLLLPATPAPGMMGSPMFHSGTLPPGMRGGGMMHPQQPQPHHHLQSPPPPPPPAQLGGFGSQQVLNQMDGMEQATLMRDYYQHQQQLYQQHLLNQQQGQQASFMYAPNSPPAYLPPQQQQQQMMDSLSSRQHSQSYAYGGSIHSGASLKRDPNGSIHEDSTLLARSPMSPHPPPMLGDQIPPPGYFQTPIYAQQHPLMSPPPPPMQMSGAAYYPGQPQADPAQLALHNMGHHTDGESIYSYFSQQDVCHPQPHALLNPLPEENQMNLGYAESGSQTAGLNGTSGTASPPAVGGGTASGHRHHRRRRRKQQQQQSQSSVQQFSGGGEGDGFQFPGHTSEQIAMMTMMEAQGRVAPNGMNGTTPPSAAGLEQSGGNEAVNQMENPRSANQSFDRSTPSYGASPGVGVRSSLPPPSQPPPPPPAAMMMLPMQMTSPGGLDSAGVAIGSPNAASSSSLNRRGGVSGVLSGAPPRIRDYSEYGIPTSTPNAGGIGSPPHPQGVVAMPTPTPPSASGGGGGKQIPASQTTGFNNNNNNSNKSTSSGGGGSMRYREGQA</sequence>
<feature type="signal peptide" evidence="3">
    <location>
        <begin position="1"/>
        <end position="27"/>
    </location>
</feature>